<reference evidence="2 3" key="1">
    <citation type="submission" date="2020-03" db="EMBL/GenBank/DDBJ databases">
        <title>Genomic Encyclopedia of Type Strains, Phase IV (KMG-IV): sequencing the most valuable type-strain genomes for metagenomic binning, comparative biology and taxonomic classification.</title>
        <authorList>
            <person name="Goeker M."/>
        </authorList>
    </citation>
    <scope>NUCLEOTIDE SEQUENCE [LARGE SCALE GENOMIC DNA]</scope>
    <source>
        <strain evidence="2 3">DSM 103870</strain>
    </source>
</reference>
<proteinExistence type="predicted"/>
<dbReference type="Proteomes" id="UP001429580">
    <property type="component" value="Unassembled WGS sequence"/>
</dbReference>
<protein>
    <submittedName>
        <fullName evidence="2">Uncharacterized protein</fullName>
    </submittedName>
</protein>
<sequence>MTVYFFSRLAASVFGVALAIVWIGMACLLVTAELARVRELDCSYSIYRDPVTGRDQPKHSSLASCRR</sequence>
<accession>A0ABX0V4K9</accession>
<evidence type="ECO:0000313" key="3">
    <source>
        <dbReference type="Proteomes" id="UP001429580"/>
    </source>
</evidence>
<keyword evidence="3" id="KW-1185">Reference proteome</keyword>
<name>A0ABX0V4K9_9HYPH</name>
<gene>
    <name evidence="2" type="ORF">FHS82_002874</name>
</gene>
<evidence type="ECO:0000313" key="2">
    <source>
        <dbReference type="EMBL" id="NIJ59019.1"/>
    </source>
</evidence>
<keyword evidence="1" id="KW-0472">Membrane</keyword>
<dbReference type="EMBL" id="JAASQI010000007">
    <property type="protein sequence ID" value="NIJ59019.1"/>
    <property type="molecule type" value="Genomic_DNA"/>
</dbReference>
<feature type="transmembrane region" description="Helical" evidence="1">
    <location>
        <begin position="6"/>
        <end position="30"/>
    </location>
</feature>
<evidence type="ECO:0000256" key="1">
    <source>
        <dbReference type="SAM" id="Phobius"/>
    </source>
</evidence>
<keyword evidence="1" id="KW-1133">Transmembrane helix</keyword>
<organism evidence="2 3">
    <name type="scientific">Pseudochelatococcus lubricantis</name>
    <dbReference type="NCBI Taxonomy" id="1538102"/>
    <lineage>
        <taxon>Bacteria</taxon>
        <taxon>Pseudomonadati</taxon>
        <taxon>Pseudomonadota</taxon>
        <taxon>Alphaproteobacteria</taxon>
        <taxon>Hyphomicrobiales</taxon>
        <taxon>Chelatococcaceae</taxon>
        <taxon>Pseudochelatococcus</taxon>
    </lineage>
</organism>
<comment type="caution">
    <text evidence="2">The sequence shown here is derived from an EMBL/GenBank/DDBJ whole genome shotgun (WGS) entry which is preliminary data.</text>
</comment>
<keyword evidence="1" id="KW-0812">Transmembrane</keyword>